<gene>
    <name evidence="1" type="ORF">RHMOL_Rhmol09G0063400</name>
</gene>
<proteinExistence type="predicted"/>
<dbReference type="Proteomes" id="UP001062846">
    <property type="component" value="Chromosome 9"/>
</dbReference>
<organism evidence="1 2">
    <name type="scientific">Rhododendron molle</name>
    <name type="common">Chinese azalea</name>
    <name type="synonym">Azalea mollis</name>
    <dbReference type="NCBI Taxonomy" id="49168"/>
    <lineage>
        <taxon>Eukaryota</taxon>
        <taxon>Viridiplantae</taxon>
        <taxon>Streptophyta</taxon>
        <taxon>Embryophyta</taxon>
        <taxon>Tracheophyta</taxon>
        <taxon>Spermatophyta</taxon>
        <taxon>Magnoliopsida</taxon>
        <taxon>eudicotyledons</taxon>
        <taxon>Gunneridae</taxon>
        <taxon>Pentapetalae</taxon>
        <taxon>asterids</taxon>
        <taxon>Ericales</taxon>
        <taxon>Ericaceae</taxon>
        <taxon>Ericoideae</taxon>
        <taxon>Rhodoreae</taxon>
        <taxon>Rhododendron</taxon>
    </lineage>
</organism>
<keyword evidence="2" id="KW-1185">Reference proteome</keyword>
<comment type="caution">
    <text evidence="1">The sequence shown here is derived from an EMBL/GenBank/DDBJ whole genome shotgun (WGS) entry which is preliminary data.</text>
</comment>
<name>A0ACC0MAH1_RHOML</name>
<protein>
    <submittedName>
        <fullName evidence="1">Uncharacterized protein</fullName>
    </submittedName>
</protein>
<accession>A0ACC0MAH1</accession>
<dbReference type="EMBL" id="CM046396">
    <property type="protein sequence ID" value="KAI8537950.1"/>
    <property type="molecule type" value="Genomic_DNA"/>
</dbReference>
<reference evidence="1" key="1">
    <citation type="submission" date="2022-02" db="EMBL/GenBank/DDBJ databases">
        <title>Plant Genome Project.</title>
        <authorList>
            <person name="Zhang R.-G."/>
        </authorList>
    </citation>
    <scope>NUCLEOTIDE SEQUENCE</scope>
    <source>
        <strain evidence="1">AT1</strain>
    </source>
</reference>
<evidence type="ECO:0000313" key="1">
    <source>
        <dbReference type="EMBL" id="KAI8537950.1"/>
    </source>
</evidence>
<evidence type="ECO:0000313" key="2">
    <source>
        <dbReference type="Proteomes" id="UP001062846"/>
    </source>
</evidence>
<sequence length="377" mass="42796">MWGLLPEEIITMIFARLPVKSVGQCKCVSKSWRTLISEPHFTKWHLDLAISDPNTNQSRLFAMYPFHSLDYESPSSYKDVNDDDNNDDDDDNGAIVDLGFPSRQTEEGIEIVGSYNGMICLLYLLDCFVLWNPTIKDSIELPNPPFSISCLHFYFKGFGYNPSIDDYKVVIASREEGNPNVQSTVEVFSLKQGSWKEIGGLQNGLVIEAEQLGTCLNGNLHWLASCVTTSPIEERLIVSLDLGTEVFSEISIPDCYDRSFFFHSLGMINGCLSLLADERDWREVGLWVMKEYGVRGSWIKLVILPTENLLFRDYLVPVCFTKAGDILIDVDGRRVVSYNLEQKTMKKLKTRSVHFIHWVLYVESLISPGSHYRISSG</sequence>